<feature type="compositionally biased region" description="Polar residues" evidence="6">
    <location>
        <begin position="483"/>
        <end position="492"/>
    </location>
</feature>
<keyword evidence="3 5" id="KW-0378">Hydrolase</keyword>
<feature type="compositionally biased region" description="Low complexity" evidence="6">
    <location>
        <begin position="462"/>
        <end position="477"/>
    </location>
</feature>
<evidence type="ECO:0000256" key="3">
    <source>
        <dbReference type="ARBA" id="ARBA00022801"/>
    </source>
</evidence>
<gene>
    <name evidence="9" type="ORF">WJX73_000076</name>
</gene>
<dbReference type="GO" id="GO:0004252">
    <property type="term" value="F:serine-type endopeptidase activity"/>
    <property type="evidence" value="ECO:0007669"/>
    <property type="project" value="UniProtKB-UniRule"/>
</dbReference>
<dbReference type="InterPro" id="IPR022398">
    <property type="entry name" value="Peptidase_S8_His-AS"/>
</dbReference>
<dbReference type="InterPro" id="IPR051048">
    <property type="entry name" value="Peptidase_S8/S53_subtilisin"/>
</dbReference>
<comment type="similarity">
    <text evidence="1 5">Belongs to the peptidase S8 family.</text>
</comment>
<keyword evidence="4 5" id="KW-0720">Serine protease</keyword>
<dbReference type="InterPro" id="IPR023828">
    <property type="entry name" value="Peptidase_S8_Ser-AS"/>
</dbReference>
<dbReference type="InterPro" id="IPR036852">
    <property type="entry name" value="Peptidase_S8/S53_dom_sf"/>
</dbReference>
<feature type="active site" description="Charge relay system" evidence="5">
    <location>
        <position position="394"/>
    </location>
</feature>
<feature type="chain" id="PRO_5043777418" description="Peptidase S8/S53 domain-containing protein" evidence="7">
    <location>
        <begin position="20"/>
        <end position="544"/>
    </location>
</feature>
<feature type="region of interest" description="Disordered" evidence="6">
    <location>
        <begin position="525"/>
        <end position="544"/>
    </location>
</feature>
<evidence type="ECO:0000313" key="9">
    <source>
        <dbReference type="EMBL" id="KAK9808061.1"/>
    </source>
</evidence>
<dbReference type="Pfam" id="PF00082">
    <property type="entry name" value="Peptidase_S8"/>
    <property type="match status" value="1"/>
</dbReference>
<feature type="compositionally biased region" description="Polar residues" evidence="6">
    <location>
        <begin position="499"/>
        <end position="510"/>
    </location>
</feature>
<organism evidence="9 10">
    <name type="scientific">Symbiochloris irregularis</name>
    <dbReference type="NCBI Taxonomy" id="706552"/>
    <lineage>
        <taxon>Eukaryota</taxon>
        <taxon>Viridiplantae</taxon>
        <taxon>Chlorophyta</taxon>
        <taxon>core chlorophytes</taxon>
        <taxon>Trebouxiophyceae</taxon>
        <taxon>Trebouxiales</taxon>
        <taxon>Trebouxiaceae</taxon>
        <taxon>Symbiochloris</taxon>
    </lineage>
</organism>
<dbReference type="PANTHER" id="PTHR43399:SF4">
    <property type="entry name" value="CELL WALL-ASSOCIATED PROTEASE"/>
    <property type="match status" value="1"/>
</dbReference>
<dbReference type="PROSITE" id="PS00137">
    <property type="entry name" value="SUBTILASE_HIS"/>
    <property type="match status" value="1"/>
</dbReference>
<dbReference type="GO" id="GO:0006508">
    <property type="term" value="P:proteolysis"/>
    <property type="evidence" value="ECO:0007669"/>
    <property type="project" value="UniProtKB-KW"/>
</dbReference>
<protein>
    <recommendedName>
        <fullName evidence="8">Peptidase S8/S53 domain-containing protein</fullName>
    </recommendedName>
</protein>
<dbReference type="Gene3D" id="3.40.50.200">
    <property type="entry name" value="Peptidase S8/S53 domain"/>
    <property type="match status" value="1"/>
</dbReference>
<keyword evidence="10" id="KW-1185">Reference proteome</keyword>
<dbReference type="CDD" id="cd07473">
    <property type="entry name" value="Peptidases_S8_Subtilisin_like"/>
    <property type="match status" value="1"/>
</dbReference>
<keyword evidence="7" id="KW-0732">Signal</keyword>
<dbReference type="EMBL" id="JALJOQ010000027">
    <property type="protein sequence ID" value="KAK9808061.1"/>
    <property type="molecule type" value="Genomic_DNA"/>
</dbReference>
<reference evidence="9 10" key="1">
    <citation type="journal article" date="2024" name="Nat. Commun.">
        <title>Phylogenomics reveals the evolutionary origins of lichenization in chlorophyte algae.</title>
        <authorList>
            <person name="Puginier C."/>
            <person name="Libourel C."/>
            <person name="Otte J."/>
            <person name="Skaloud P."/>
            <person name="Haon M."/>
            <person name="Grisel S."/>
            <person name="Petersen M."/>
            <person name="Berrin J.G."/>
            <person name="Delaux P.M."/>
            <person name="Dal Grande F."/>
            <person name="Keller J."/>
        </authorList>
    </citation>
    <scope>NUCLEOTIDE SEQUENCE [LARGE SCALE GENOMIC DNA]</scope>
    <source>
        <strain evidence="9 10">SAG 2036</strain>
    </source>
</reference>
<dbReference type="PROSITE" id="PS00138">
    <property type="entry name" value="SUBTILASE_SER"/>
    <property type="match status" value="1"/>
</dbReference>
<dbReference type="PROSITE" id="PS51892">
    <property type="entry name" value="SUBTILASE"/>
    <property type="match status" value="1"/>
</dbReference>
<name>A0AAW1P6Q3_9CHLO</name>
<dbReference type="PANTHER" id="PTHR43399">
    <property type="entry name" value="SUBTILISIN-RELATED"/>
    <property type="match status" value="1"/>
</dbReference>
<feature type="domain" description="Peptidase S8/S53" evidence="8">
    <location>
        <begin position="159"/>
        <end position="437"/>
    </location>
</feature>
<keyword evidence="2 5" id="KW-0645">Protease</keyword>
<comment type="caution">
    <text evidence="9">The sequence shown here is derived from an EMBL/GenBank/DDBJ whole genome shotgun (WGS) entry which is preliminary data.</text>
</comment>
<feature type="region of interest" description="Disordered" evidence="6">
    <location>
        <begin position="462"/>
        <end position="513"/>
    </location>
</feature>
<evidence type="ECO:0000256" key="2">
    <source>
        <dbReference type="ARBA" id="ARBA00022670"/>
    </source>
</evidence>
<evidence type="ECO:0000256" key="1">
    <source>
        <dbReference type="ARBA" id="ARBA00011073"/>
    </source>
</evidence>
<dbReference type="Proteomes" id="UP001465755">
    <property type="component" value="Unassembled WGS sequence"/>
</dbReference>
<feature type="signal peptide" evidence="7">
    <location>
        <begin position="1"/>
        <end position="19"/>
    </location>
</feature>
<dbReference type="PRINTS" id="PR00723">
    <property type="entry name" value="SUBTILISIN"/>
</dbReference>
<dbReference type="SUPFAM" id="SSF52743">
    <property type="entry name" value="Subtilisin-like"/>
    <property type="match status" value="1"/>
</dbReference>
<dbReference type="AlphaFoldDB" id="A0AAW1P6Q3"/>
<accession>A0AAW1P6Q3</accession>
<sequence>MRVHCALAIFALLIGTGHSIPQHRPEERLPVHGASPNNYRVLVHRNESVNPLQRVSATEGSGRQVAGLQRSFSAQFTPLEVYDVNHLDFSVPGILNPTPDMLCDQIQSENPDVTHCEQDFRVTIDTPSATPNDPDWPQQYDMPLVDVEKIWAQGNFGSSTVIVCVIDTGTDLLHPDIRANLWINPQEKAAKGATFTDNWQNGVDDDGNGIIDDIYGADFVDGSTDGNCQDQNGHGTFVAGVIGAVGNNGIGVSGMQQVASIMTCRFMDASGNGWTSDAIRCVEYCIAKGAHVMSNSWGGVEYSASLQAAVNQATQRGVLFVASAGNDGDDTDTTKHYPSSLPDAVVLAVAASNSANSLWKFSNYGATTVDLAAPGVQVLNLGLGGVYITLTGTSMATPHVSGCAALLLAQYQKNGFNISSGLAPQVKKLLLSTTTALPAAQSNLLMNGILNCYAAWQGVPSSPGAAPKPPGGSTSASGGSGSIESFNPSAPTTHPPNTVPGTVPTSQPQDTLPIFVTIDGTVQNISAAPSDKPHDKAYISGADA</sequence>
<proteinExistence type="inferred from homology"/>
<evidence type="ECO:0000256" key="4">
    <source>
        <dbReference type="ARBA" id="ARBA00022825"/>
    </source>
</evidence>
<dbReference type="InterPro" id="IPR015500">
    <property type="entry name" value="Peptidase_S8_subtilisin-rel"/>
</dbReference>
<evidence type="ECO:0000256" key="5">
    <source>
        <dbReference type="PROSITE-ProRule" id="PRU01240"/>
    </source>
</evidence>
<evidence type="ECO:0000259" key="8">
    <source>
        <dbReference type="Pfam" id="PF00082"/>
    </source>
</evidence>
<feature type="active site" description="Charge relay system" evidence="5">
    <location>
        <position position="167"/>
    </location>
</feature>
<dbReference type="InterPro" id="IPR000209">
    <property type="entry name" value="Peptidase_S8/S53_dom"/>
</dbReference>
<evidence type="ECO:0000256" key="7">
    <source>
        <dbReference type="SAM" id="SignalP"/>
    </source>
</evidence>
<feature type="active site" description="Charge relay system" evidence="5">
    <location>
        <position position="234"/>
    </location>
</feature>
<evidence type="ECO:0000313" key="10">
    <source>
        <dbReference type="Proteomes" id="UP001465755"/>
    </source>
</evidence>
<evidence type="ECO:0000256" key="6">
    <source>
        <dbReference type="SAM" id="MobiDB-lite"/>
    </source>
</evidence>
<dbReference type="InterPro" id="IPR034204">
    <property type="entry name" value="PfSUB1-like_cat_dom"/>
</dbReference>